<dbReference type="InterPro" id="IPR043502">
    <property type="entry name" value="DNA/RNA_pol_sf"/>
</dbReference>
<feature type="region of interest" description="Disordered" evidence="1">
    <location>
        <begin position="358"/>
        <end position="381"/>
    </location>
</feature>
<evidence type="ECO:0000313" key="3">
    <source>
        <dbReference type="Proteomes" id="UP000325315"/>
    </source>
</evidence>
<feature type="compositionally biased region" description="Basic and acidic residues" evidence="1">
    <location>
        <begin position="13"/>
        <end position="52"/>
    </location>
</feature>
<accession>A0A5B6U5D5</accession>
<feature type="region of interest" description="Disordered" evidence="1">
    <location>
        <begin position="1073"/>
        <end position="1095"/>
    </location>
</feature>
<evidence type="ECO:0000256" key="1">
    <source>
        <dbReference type="SAM" id="MobiDB-lite"/>
    </source>
</evidence>
<name>A0A5B6U5D5_9ROSI</name>
<dbReference type="PANTHER" id="PTHR32108:SF5">
    <property type="entry name" value="DYNACTIN SUBUNIT 1-LIKE"/>
    <property type="match status" value="1"/>
</dbReference>
<dbReference type="CDD" id="cd01647">
    <property type="entry name" value="RT_LTR"/>
    <property type="match status" value="1"/>
</dbReference>
<keyword evidence="2" id="KW-0695">RNA-directed DNA polymerase</keyword>
<dbReference type="Proteomes" id="UP000325315">
    <property type="component" value="Unassembled WGS sequence"/>
</dbReference>
<sequence length="1095" mass="126247">MRTASLGKTSKQWRQEIKEEKNRTSQWEKKFRDAQAREDTLKRSLVESQNEKEGLKTRVSKLKRSLYQYRSRNSVIELKASLSKIKELKGKIEELETTMQNCSGSNPGDSPTNLVVLDLDELAEMDKARMDLPRQLKDHCKWLEEKFKVMETVDYRYGVDAKDLSLVPDLVLPPKFKTLEFEKYNETSCPEVHITRFCRRMAGYVNNNQLLIHCFQDSLVRSAAKCFSDIVMSGEMIENAIRCGKIEAGEGEYVEKRVKTDIAEVKTLMRWVWKEMIKRGLALSDSEEECEEMRNGCEFHNIEGHEIQNCIEFRALMQVGVKITPKVVIQKPAVFSYKDNKKVPWNYDCNVMIPREGNLSSTSKRDQEATKQESPINEPVKEEEAKDFLKFLKHSEYSVVEQLHKQLARISVLDLLLSSEAHRSSLMKVLNETYVANDISVNKLDRLISNISADNFIFFNDDEIPMGVWSPLKLFTSPPIAKDSSHMKACYNIVRVFDGSERKVMGRIEVPLLVGPGTYEVEFIVMDIRPSYNCLLGKPWIHSAGAVPSSLHQKLKLVIEGRLVTINAEEDIIATVTNGAPYLEASDEATECSFRSLEFVNATFIIERNKIPVPQISETIKMDLFSLRFKPYARQKKKELEKKQEKRKARLSGKEIKWEPMIIPHISRTFVSKGIIHPERGTQNEETTEETWGSMHINAISEGKNEEENWNGIRPYEPSSVLNNWTAEEILVAFRTYSESPDINDLSNTTNDSECPFEQDMCMEDFQDLEDDQGCDLSPELLRMVEQEEKQILPHKESVEIMNLGDRQEKKEVKIGACITVETKRDLIKLLQEFKDVFTWSYQHMPGLSTDIVVHRLPIKEEYKPVQRKLRRMRPDVLLKIKEEVKKQFNAGFLQVVKYSEWVANIVPVPKKDGKVRMCVDYRDLNKASPKVNFPLPHIDTLVDNTAGYSLFSFMDGFSEYNQIKMHPEDIDKTIFVTMWGMFCYKLKLNPAKCTFGTRSGNLLGFIVSKKGIEIDPDKVKAIQELPLPHTQKEVRGGERECNSRFLASRALEDYEPLDFDFPNEDLMYVATTEESTPEDRPWKLNFDGNRIGQS</sequence>
<dbReference type="Gene3D" id="3.30.70.270">
    <property type="match status" value="2"/>
</dbReference>
<gene>
    <name evidence="2" type="ORF">EPI10_034420</name>
</gene>
<keyword evidence="2" id="KW-0548">Nucleotidyltransferase</keyword>
<proteinExistence type="predicted"/>
<dbReference type="OrthoDB" id="1747832at2759"/>
<evidence type="ECO:0000313" key="2">
    <source>
        <dbReference type="EMBL" id="KAA3452473.1"/>
    </source>
</evidence>
<feature type="region of interest" description="Disordered" evidence="1">
    <location>
        <begin position="1"/>
        <end position="52"/>
    </location>
</feature>
<dbReference type="Gene3D" id="1.10.287.1490">
    <property type="match status" value="1"/>
</dbReference>
<keyword evidence="3" id="KW-1185">Reference proteome</keyword>
<feature type="compositionally biased region" description="Polar residues" evidence="1">
    <location>
        <begin position="1"/>
        <end position="12"/>
    </location>
</feature>
<organism evidence="2 3">
    <name type="scientific">Gossypium australe</name>
    <dbReference type="NCBI Taxonomy" id="47621"/>
    <lineage>
        <taxon>Eukaryota</taxon>
        <taxon>Viridiplantae</taxon>
        <taxon>Streptophyta</taxon>
        <taxon>Embryophyta</taxon>
        <taxon>Tracheophyta</taxon>
        <taxon>Spermatophyta</taxon>
        <taxon>Magnoliopsida</taxon>
        <taxon>eudicotyledons</taxon>
        <taxon>Gunneridae</taxon>
        <taxon>Pentapetalae</taxon>
        <taxon>rosids</taxon>
        <taxon>malvids</taxon>
        <taxon>Malvales</taxon>
        <taxon>Malvaceae</taxon>
        <taxon>Malvoideae</taxon>
        <taxon>Gossypium</taxon>
    </lineage>
</organism>
<dbReference type="GO" id="GO:0003964">
    <property type="term" value="F:RNA-directed DNA polymerase activity"/>
    <property type="evidence" value="ECO:0007669"/>
    <property type="project" value="UniProtKB-KW"/>
</dbReference>
<dbReference type="SUPFAM" id="SSF56672">
    <property type="entry name" value="DNA/RNA polymerases"/>
    <property type="match status" value="1"/>
</dbReference>
<keyword evidence="2" id="KW-0808">Transferase</keyword>
<dbReference type="EMBL" id="SMMG02000027">
    <property type="protein sequence ID" value="KAA3452473.1"/>
    <property type="molecule type" value="Genomic_DNA"/>
</dbReference>
<dbReference type="InterPro" id="IPR043128">
    <property type="entry name" value="Rev_trsase/Diguanyl_cyclase"/>
</dbReference>
<comment type="caution">
    <text evidence="2">The sequence shown here is derived from an EMBL/GenBank/DDBJ whole genome shotgun (WGS) entry which is preliminary data.</text>
</comment>
<dbReference type="AlphaFoldDB" id="A0A5B6U5D5"/>
<dbReference type="PANTHER" id="PTHR32108">
    <property type="entry name" value="DNA-DIRECTED RNA POLYMERASE SUBUNIT ALPHA"/>
    <property type="match status" value="1"/>
</dbReference>
<reference evidence="3" key="1">
    <citation type="journal article" date="2019" name="Plant Biotechnol. J.">
        <title>Genome sequencing of the Australian wild diploid species Gossypium australe highlights disease resistance and delayed gland morphogenesis.</title>
        <authorList>
            <person name="Cai Y."/>
            <person name="Cai X."/>
            <person name="Wang Q."/>
            <person name="Wang P."/>
            <person name="Zhang Y."/>
            <person name="Cai C."/>
            <person name="Xu Y."/>
            <person name="Wang K."/>
            <person name="Zhou Z."/>
            <person name="Wang C."/>
            <person name="Geng S."/>
            <person name="Li B."/>
            <person name="Dong Q."/>
            <person name="Hou Y."/>
            <person name="Wang H."/>
            <person name="Ai P."/>
            <person name="Liu Z."/>
            <person name="Yi F."/>
            <person name="Sun M."/>
            <person name="An G."/>
            <person name="Cheng J."/>
            <person name="Zhang Y."/>
            <person name="Shi Q."/>
            <person name="Xie Y."/>
            <person name="Shi X."/>
            <person name="Chang Y."/>
            <person name="Huang F."/>
            <person name="Chen Y."/>
            <person name="Hong S."/>
            <person name="Mi L."/>
            <person name="Sun Q."/>
            <person name="Zhang L."/>
            <person name="Zhou B."/>
            <person name="Peng R."/>
            <person name="Zhang X."/>
            <person name="Liu F."/>
        </authorList>
    </citation>
    <scope>NUCLEOTIDE SEQUENCE [LARGE SCALE GENOMIC DNA]</scope>
    <source>
        <strain evidence="3">cv. PA1801</strain>
    </source>
</reference>
<dbReference type="Gene3D" id="3.10.10.10">
    <property type="entry name" value="HIV Type 1 Reverse Transcriptase, subunit A, domain 1"/>
    <property type="match status" value="1"/>
</dbReference>
<protein>
    <submittedName>
        <fullName evidence="2">RNA-directed DNA polymerase (Reverse transcriptase), Ribonuclease H-like protein</fullName>
    </submittedName>
</protein>